<feature type="compositionally biased region" description="Polar residues" evidence="3">
    <location>
        <begin position="30"/>
        <end position="41"/>
    </location>
</feature>
<dbReference type="AlphaFoldDB" id="A0A9P0FCV9"/>
<dbReference type="EMBL" id="OV121132">
    <property type="protein sequence ID" value="CAH0547606.1"/>
    <property type="molecule type" value="Genomic_DNA"/>
</dbReference>
<proteinExistence type="predicted"/>
<name>A0A9P0FCV9_BRAAE</name>
<dbReference type="PANTHER" id="PTHR10380:SF173">
    <property type="entry name" value="CUTICULAR PROTEIN 47EF, ISOFORM C-RELATED"/>
    <property type="match status" value="1"/>
</dbReference>
<feature type="compositionally biased region" description="Low complexity" evidence="3">
    <location>
        <begin position="306"/>
        <end position="334"/>
    </location>
</feature>
<dbReference type="InterPro" id="IPR000618">
    <property type="entry name" value="Insect_cuticle"/>
</dbReference>
<organism evidence="5 6">
    <name type="scientific">Brassicogethes aeneus</name>
    <name type="common">Rape pollen beetle</name>
    <name type="synonym">Meligethes aeneus</name>
    <dbReference type="NCBI Taxonomy" id="1431903"/>
    <lineage>
        <taxon>Eukaryota</taxon>
        <taxon>Metazoa</taxon>
        <taxon>Ecdysozoa</taxon>
        <taxon>Arthropoda</taxon>
        <taxon>Hexapoda</taxon>
        <taxon>Insecta</taxon>
        <taxon>Pterygota</taxon>
        <taxon>Neoptera</taxon>
        <taxon>Endopterygota</taxon>
        <taxon>Coleoptera</taxon>
        <taxon>Polyphaga</taxon>
        <taxon>Cucujiformia</taxon>
        <taxon>Nitidulidae</taxon>
        <taxon>Meligethinae</taxon>
        <taxon>Brassicogethes</taxon>
    </lineage>
</organism>
<dbReference type="Pfam" id="PF00379">
    <property type="entry name" value="Chitin_bind_4"/>
    <property type="match status" value="1"/>
</dbReference>
<accession>A0A9P0FCV9</accession>
<dbReference type="InterPro" id="IPR050468">
    <property type="entry name" value="Cuticle_Struct_Prot"/>
</dbReference>
<dbReference type="OrthoDB" id="6365759at2759"/>
<dbReference type="PROSITE" id="PS51155">
    <property type="entry name" value="CHIT_BIND_RR_2"/>
    <property type="match status" value="1"/>
</dbReference>
<feature type="chain" id="PRO_5040390056" evidence="4">
    <location>
        <begin position="17"/>
        <end position="365"/>
    </location>
</feature>
<dbReference type="PROSITE" id="PS00233">
    <property type="entry name" value="CHIT_BIND_RR_1"/>
    <property type="match status" value="1"/>
</dbReference>
<dbReference type="GO" id="GO:0062129">
    <property type="term" value="C:chitin-based extracellular matrix"/>
    <property type="evidence" value="ECO:0007669"/>
    <property type="project" value="TreeGrafter"/>
</dbReference>
<dbReference type="PROSITE" id="PS51257">
    <property type="entry name" value="PROKAR_LIPOPROTEIN"/>
    <property type="match status" value="1"/>
</dbReference>
<feature type="region of interest" description="Disordered" evidence="3">
    <location>
        <begin position="287"/>
        <end position="365"/>
    </location>
</feature>
<keyword evidence="4" id="KW-0732">Signal</keyword>
<gene>
    <name evidence="5" type="ORF">MELIAE_LOCUS1564</name>
</gene>
<keyword evidence="1 2" id="KW-0193">Cuticle</keyword>
<dbReference type="GO" id="GO:0008010">
    <property type="term" value="F:structural constituent of chitin-based larval cuticle"/>
    <property type="evidence" value="ECO:0007669"/>
    <property type="project" value="TreeGrafter"/>
</dbReference>
<evidence type="ECO:0000313" key="6">
    <source>
        <dbReference type="Proteomes" id="UP001154078"/>
    </source>
</evidence>
<dbReference type="InterPro" id="IPR031311">
    <property type="entry name" value="CHIT_BIND_RR_consensus"/>
</dbReference>
<dbReference type="Proteomes" id="UP001154078">
    <property type="component" value="Chromosome 1"/>
</dbReference>
<reference evidence="5" key="1">
    <citation type="submission" date="2021-12" db="EMBL/GenBank/DDBJ databases">
        <authorList>
            <person name="King R."/>
        </authorList>
    </citation>
    <scope>NUCLEOTIDE SEQUENCE</scope>
</reference>
<evidence type="ECO:0000256" key="2">
    <source>
        <dbReference type="PROSITE-ProRule" id="PRU00497"/>
    </source>
</evidence>
<dbReference type="PRINTS" id="PR00947">
    <property type="entry name" value="CUTICLE"/>
</dbReference>
<protein>
    <submittedName>
        <fullName evidence="5">Uncharacterized protein</fullName>
    </submittedName>
</protein>
<feature type="region of interest" description="Disordered" evidence="3">
    <location>
        <begin position="30"/>
        <end position="54"/>
    </location>
</feature>
<keyword evidence="6" id="KW-1185">Reference proteome</keyword>
<evidence type="ECO:0000256" key="4">
    <source>
        <dbReference type="SAM" id="SignalP"/>
    </source>
</evidence>
<evidence type="ECO:0000256" key="1">
    <source>
        <dbReference type="ARBA" id="ARBA00022460"/>
    </source>
</evidence>
<feature type="signal peptide" evidence="4">
    <location>
        <begin position="1"/>
        <end position="16"/>
    </location>
</feature>
<evidence type="ECO:0000313" key="5">
    <source>
        <dbReference type="EMBL" id="CAH0547606.1"/>
    </source>
</evidence>
<dbReference type="PANTHER" id="PTHR10380">
    <property type="entry name" value="CUTICLE PROTEIN"/>
    <property type="match status" value="1"/>
</dbReference>
<sequence length="365" mass="38474">MKQAILCLALFGFAACGRLDNGYLPPNNNGRGYQDSASTNFAPRPSFGGQSTGSFGKTSSFGSSGTFGASQGFGSSFGASKAFGGSVAPQQSYGAPSFAAKQSFEGSVAPQQTYGAPAFGSKSSGQAFGGAVSSQQGYQASGNFGGVGQYNGYSGNQYQKSAEQQTAIVRLENNNNGDGTYNFLYETENGIQAQEQGSGGIQADGGFSYKSPEGQSFEVTYTADENGFHPQGAHLPTPPPIPEAILKSIEDNKASAARGENQDGQYNEEYNQEVKATYGAPNALYGAPQQQQQQQQFNRVAQSPFGQQPQGQYKAPQQQYRAPQQQYSTSQQQYRAPVNAGPAPAQRTYIPPAANTGNGNGGYRY</sequence>
<evidence type="ECO:0000256" key="3">
    <source>
        <dbReference type="SAM" id="MobiDB-lite"/>
    </source>
</evidence>